<protein>
    <submittedName>
        <fullName evidence="2">Uncharacterized protein</fullName>
    </submittedName>
</protein>
<keyword evidence="3" id="KW-1185">Reference proteome</keyword>
<proteinExistence type="predicted"/>
<reference evidence="2 3" key="1">
    <citation type="submission" date="2019-06" db="EMBL/GenBank/DDBJ databases">
        <authorList>
            <person name="Hertel R."/>
        </authorList>
    </citation>
    <scope>NUCLEOTIDE SEQUENCE [LARGE SCALE GENOMIC DNA]</scope>
</reference>
<accession>A0A516KN41</accession>
<gene>
    <name evidence="1" type="ORF">Goe8_c00080</name>
    <name evidence="2" type="ORF">Goe8_c02460</name>
</gene>
<evidence type="ECO:0000313" key="1">
    <source>
        <dbReference type="EMBL" id="QDP42792.1"/>
    </source>
</evidence>
<dbReference type="Proteomes" id="UP000317800">
    <property type="component" value="Segment"/>
</dbReference>
<name>A0A516KN41_9CAUD</name>
<dbReference type="EMBL" id="MN043729">
    <property type="protein sequence ID" value="QDP42792.1"/>
    <property type="molecule type" value="Genomic_DNA"/>
</dbReference>
<evidence type="ECO:0000313" key="3">
    <source>
        <dbReference type="Proteomes" id="UP000317800"/>
    </source>
</evidence>
<evidence type="ECO:0000313" key="2">
    <source>
        <dbReference type="EMBL" id="QDP43019.1"/>
    </source>
</evidence>
<dbReference type="EMBL" id="MN043729">
    <property type="protein sequence ID" value="QDP43019.1"/>
    <property type="molecule type" value="Genomic_DNA"/>
</dbReference>
<sequence>MENKIEVRGEYLYINDHIIQFTNEQAAKSFLMDLILKGFLDK</sequence>
<organism evidence="2 3">
    <name type="scientific">Bacillus phage vB_BmeM-Goe8</name>
    <dbReference type="NCBI Taxonomy" id="2593638"/>
    <lineage>
        <taxon>Viruses</taxon>
        <taxon>Duplodnaviria</taxon>
        <taxon>Heunggongvirae</taxon>
        <taxon>Uroviricota</taxon>
        <taxon>Caudoviricetes</taxon>
        <taxon>Herelleviridae</taxon>
        <taxon>Bastillevirinae</taxon>
        <taxon>Goettingenvirus</taxon>
        <taxon>Goettingenvirus goe8</taxon>
    </lineage>
</organism>